<dbReference type="EMBL" id="JARKHS020019753">
    <property type="protein sequence ID" value="KAK8771433.1"/>
    <property type="molecule type" value="Genomic_DNA"/>
</dbReference>
<feature type="compositionally biased region" description="Basic and acidic residues" evidence="1">
    <location>
        <begin position="206"/>
        <end position="215"/>
    </location>
</feature>
<accession>A0AAQ4E9W4</accession>
<protein>
    <submittedName>
        <fullName evidence="2">Uncharacterized protein</fullName>
    </submittedName>
</protein>
<evidence type="ECO:0000256" key="1">
    <source>
        <dbReference type="SAM" id="MobiDB-lite"/>
    </source>
</evidence>
<sequence length="215" mass="23742">MEKGKRKDKKKNDSSRGCPVNSLCNSYGPFVSTVSASFVDLFLVFIYRFEQRCGYEDPPATPGYRELQIKVAELEAKLRERRDGSQPTSMPSTPMRAVSGSPEKRQCSTTGSSAATMLRLTTGTVPLVRAGGMGWSGQCTWHRKRRGPGIPPLPRKRCGDGGIPATPGYRELQNKVAELEAKLRERHDGSQPLSMPSTPMTAQSLDRLRNDNVQL</sequence>
<name>A0AAQ4E9W4_AMBAM</name>
<proteinExistence type="predicted"/>
<evidence type="ECO:0000313" key="2">
    <source>
        <dbReference type="EMBL" id="KAK8771433.1"/>
    </source>
</evidence>
<feature type="region of interest" description="Disordered" evidence="1">
    <location>
        <begin position="139"/>
        <end position="167"/>
    </location>
</feature>
<feature type="region of interest" description="Disordered" evidence="1">
    <location>
        <begin position="79"/>
        <end position="113"/>
    </location>
</feature>
<dbReference type="AlphaFoldDB" id="A0AAQ4E9W4"/>
<keyword evidence="3" id="KW-1185">Reference proteome</keyword>
<gene>
    <name evidence="2" type="ORF">V5799_025323</name>
</gene>
<evidence type="ECO:0000313" key="3">
    <source>
        <dbReference type="Proteomes" id="UP001321473"/>
    </source>
</evidence>
<reference evidence="2 3" key="1">
    <citation type="journal article" date="2023" name="Arcadia Sci">
        <title>De novo assembly of a long-read Amblyomma americanum tick genome.</title>
        <authorList>
            <person name="Chou S."/>
            <person name="Poskanzer K.E."/>
            <person name="Rollins M."/>
            <person name="Thuy-Boun P.S."/>
        </authorList>
    </citation>
    <scope>NUCLEOTIDE SEQUENCE [LARGE SCALE GENOMIC DNA]</scope>
    <source>
        <strain evidence="2">F_SG_1</strain>
        <tissue evidence="2">Salivary glands</tissue>
    </source>
</reference>
<dbReference type="Proteomes" id="UP001321473">
    <property type="component" value="Unassembled WGS sequence"/>
</dbReference>
<comment type="caution">
    <text evidence="2">The sequence shown here is derived from an EMBL/GenBank/DDBJ whole genome shotgun (WGS) entry which is preliminary data.</text>
</comment>
<feature type="compositionally biased region" description="Polar residues" evidence="1">
    <location>
        <begin position="191"/>
        <end position="204"/>
    </location>
</feature>
<organism evidence="2 3">
    <name type="scientific">Amblyomma americanum</name>
    <name type="common">Lone star tick</name>
    <dbReference type="NCBI Taxonomy" id="6943"/>
    <lineage>
        <taxon>Eukaryota</taxon>
        <taxon>Metazoa</taxon>
        <taxon>Ecdysozoa</taxon>
        <taxon>Arthropoda</taxon>
        <taxon>Chelicerata</taxon>
        <taxon>Arachnida</taxon>
        <taxon>Acari</taxon>
        <taxon>Parasitiformes</taxon>
        <taxon>Ixodida</taxon>
        <taxon>Ixodoidea</taxon>
        <taxon>Ixodidae</taxon>
        <taxon>Amblyomminae</taxon>
        <taxon>Amblyomma</taxon>
    </lineage>
</organism>
<feature type="region of interest" description="Disordered" evidence="1">
    <location>
        <begin position="184"/>
        <end position="215"/>
    </location>
</feature>